<evidence type="ECO:0000256" key="2">
    <source>
        <dbReference type="ARBA" id="ARBA00004686"/>
    </source>
</evidence>
<dbReference type="Proteomes" id="UP001174909">
    <property type="component" value="Unassembled WGS sequence"/>
</dbReference>
<keyword evidence="8" id="KW-0547">Nucleotide-binding</keyword>
<evidence type="ECO:0000259" key="15">
    <source>
        <dbReference type="Pfam" id="PF00551"/>
    </source>
</evidence>
<evidence type="ECO:0000256" key="3">
    <source>
        <dbReference type="ARBA" id="ARBA00010280"/>
    </source>
</evidence>
<evidence type="ECO:0000256" key="6">
    <source>
        <dbReference type="ARBA" id="ARBA00022490"/>
    </source>
</evidence>
<dbReference type="Pfam" id="PF02769">
    <property type="entry name" value="AIRS_C"/>
    <property type="match status" value="1"/>
</dbReference>
<dbReference type="Gene3D" id="3.30.1330.10">
    <property type="entry name" value="PurM-like, N-terminal domain"/>
    <property type="match status" value="1"/>
</dbReference>
<dbReference type="AlphaFoldDB" id="A0AA35RXZ1"/>
<comment type="catalytic activity">
    <reaction evidence="14">
        <text>2-formamido-N(1)-(5-O-phospho-beta-D-ribosyl)acetamidine + ATP = 5-amino-1-(5-phospho-beta-D-ribosyl)imidazole + ADP + phosphate + H(+)</text>
        <dbReference type="Rhea" id="RHEA:23032"/>
        <dbReference type="ChEBI" id="CHEBI:15378"/>
        <dbReference type="ChEBI" id="CHEBI:30616"/>
        <dbReference type="ChEBI" id="CHEBI:43474"/>
        <dbReference type="ChEBI" id="CHEBI:137981"/>
        <dbReference type="ChEBI" id="CHEBI:147287"/>
        <dbReference type="ChEBI" id="CHEBI:456216"/>
        <dbReference type="EC" id="6.3.3.1"/>
    </reaction>
</comment>
<comment type="pathway">
    <text evidence="2">Purine metabolism; IMP biosynthesis via de novo pathway; 5-amino-1-(5-phospho-D-ribosyl)imidazole from N(2)-formyl-N(1)-(5-phospho-D-ribosyl)glycinamide: step 2/2.</text>
</comment>
<keyword evidence="6" id="KW-0963">Cytoplasm</keyword>
<comment type="subcellular location">
    <subcellularLocation>
        <location evidence="1">Cytoplasm</location>
    </subcellularLocation>
</comment>
<feature type="domain" description="Formyl transferase N-terminal" evidence="15">
    <location>
        <begin position="1"/>
        <end position="97"/>
    </location>
</feature>
<dbReference type="InterPro" id="IPR036676">
    <property type="entry name" value="PurM-like_C_sf"/>
</dbReference>
<dbReference type="GO" id="GO:0005829">
    <property type="term" value="C:cytosol"/>
    <property type="evidence" value="ECO:0007669"/>
    <property type="project" value="TreeGrafter"/>
</dbReference>
<evidence type="ECO:0000256" key="8">
    <source>
        <dbReference type="ARBA" id="ARBA00022741"/>
    </source>
</evidence>
<keyword evidence="19" id="KW-1185">Reference proteome</keyword>
<evidence type="ECO:0000313" key="19">
    <source>
        <dbReference type="Proteomes" id="UP001174909"/>
    </source>
</evidence>
<dbReference type="Gene3D" id="3.90.650.10">
    <property type="entry name" value="PurM-like C-terminal domain"/>
    <property type="match status" value="1"/>
</dbReference>
<dbReference type="GO" id="GO:0005524">
    <property type="term" value="F:ATP binding"/>
    <property type="evidence" value="ECO:0007669"/>
    <property type="project" value="UniProtKB-KW"/>
</dbReference>
<feature type="domain" description="PurM-like C-terminal" evidence="17">
    <location>
        <begin position="270"/>
        <end position="429"/>
    </location>
</feature>
<dbReference type="InterPro" id="IPR002376">
    <property type="entry name" value="Formyl_transf_N"/>
</dbReference>
<evidence type="ECO:0000259" key="17">
    <source>
        <dbReference type="Pfam" id="PF02769"/>
    </source>
</evidence>
<evidence type="ECO:0000256" key="12">
    <source>
        <dbReference type="ARBA" id="ARBA00032931"/>
    </source>
</evidence>
<keyword evidence="9" id="KW-0658">Purine biosynthesis</keyword>
<evidence type="ECO:0000256" key="7">
    <source>
        <dbReference type="ARBA" id="ARBA00022598"/>
    </source>
</evidence>
<dbReference type="FunFam" id="3.30.1330.10:FF:000001">
    <property type="entry name" value="Phosphoribosylformylglycinamidine cyclo-ligase"/>
    <property type="match status" value="1"/>
</dbReference>
<reference evidence="18" key="1">
    <citation type="submission" date="2023-03" db="EMBL/GenBank/DDBJ databases">
        <authorList>
            <person name="Steffen K."/>
            <person name="Cardenas P."/>
        </authorList>
    </citation>
    <scope>NUCLEOTIDE SEQUENCE</scope>
</reference>
<dbReference type="GO" id="GO:0004641">
    <property type="term" value="F:phosphoribosylformylglycinamidine cyclo-ligase activity"/>
    <property type="evidence" value="ECO:0007669"/>
    <property type="project" value="UniProtKB-EC"/>
</dbReference>
<dbReference type="EMBL" id="CASHTH010001778">
    <property type="protein sequence ID" value="CAI8019820.1"/>
    <property type="molecule type" value="Genomic_DNA"/>
</dbReference>
<dbReference type="SUPFAM" id="SSF56042">
    <property type="entry name" value="PurM C-terminal domain-like"/>
    <property type="match status" value="1"/>
</dbReference>
<dbReference type="GO" id="GO:0046084">
    <property type="term" value="P:adenine biosynthetic process"/>
    <property type="evidence" value="ECO:0007669"/>
    <property type="project" value="TreeGrafter"/>
</dbReference>
<dbReference type="InterPro" id="IPR010918">
    <property type="entry name" value="PurM-like_C_dom"/>
</dbReference>
<accession>A0AA35RXZ1</accession>
<evidence type="ECO:0000256" key="14">
    <source>
        <dbReference type="ARBA" id="ARBA00049057"/>
    </source>
</evidence>
<organism evidence="18 19">
    <name type="scientific">Geodia barretti</name>
    <name type="common">Barrett's horny sponge</name>
    <dbReference type="NCBI Taxonomy" id="519541"/>
    <lineage>
        <taxon>Eukaryota</taxon>
        <taxon>Metazoa</taxon>
        <taxon>Porifera</taxon>
        <taxon>Demospongiae</taxon>
        <taxon>Heteroscleromorpha</taxon>
        <taxon>Tetractinellida</taxon>
        <taxon>Astrophorina</taxon>
        <taxon>Geodiidae</taxon>
        <taxon>Geodia</taxon>
    </lineage>
</organism>
<dbReference type="GO" id="GO:0006189">
    <property type="term" value="P:'de novo' IMP biosynthetic process"/>
    <property type="evidence" value="ECO:0007669"/>
    <property type="project" value="InterPro"/>
</dbReference>
<dbReference type="PANTHER" id="PTHR10520">
    <property type="entry name" value="TRIFUNCTIONAL PURINE BIOSYNTHETIC PROTEIN ADENOSINE-3-RELATED"/>
    <property type="match status" value="1"/>
</dbReference>
<dbReference type="GO" id="GO:0004637">
    <property type="term" value="F:phosphoribosylamine-glycine ligase activity"/>
    <property type="evidence" value="ECO:0007669"/>
    <property type="project" value="TreeGrafter"/>
</dbReference>
<dbReference type="InterPro" id="IPR004733">
    <property type="entry name" value="PurM_cligase"/>
</dbReference>
<dbReference type="EC" id="6.3.3.1" evidence="4"/>
<keyword evidence="7" id="KW-0436">Ligase</keyword>
<comment type="caution">
    <text evidence="18">The sequence shown here is derived from an EMBL/GenBank/DDBJ whole genome shotgun (WGS) entry which is preliminary data.</text>
</comment>
<name>A0AA35RXZ1_GEOBA</name>
<dbReference type="CDD" id="cd02196">
    <property type="entry name" value="PurM"/>
    <property type="match status" value="1"/>
</dbReference>
<dbReference type="SUPFAM" id="SSF53328">
    <property type="entry name" value="Formyltransferase"/>
    <property type="match status" value="1"/>
</dbReference>
<dbReference type="Gene3D" id="3.40.50.170">
    <property type="entry name" value="Formyl transferase, N-terminal domain"/>
    <property type="match status" value="1"/>
</dbReference>
<comment type="similarity">
    <text evidence="3">Belongs to the AIR synthase family.</text>
</comment>
<protein>
    <recommendedName>
        <fullName evidence="5">Phosphoribosylformylglycinamidine cyclo-ligase</fullName>
        <ecNumber evidence="4">6.3.3.1</ecNumber>
    </recommendedName>
    <alternativeName>
        <fullName evidence="12">AIR synthase</fullName>
    </alternativeName>
    <alternativeName>
        <fullName evidence="13">AIRS</fullName>
    </alternativeName>
    <alternativeName>
        <fullName evidence="11">Phosphoribosyl-aminoimidazole synthetase</fullName>
    </alternativeName>
</protein>
<evidence type="ECO:0000256" key="11">
    <source>
        <dbReference type="ARBA" id="ARBA00031908"/>
    </source>
</evidence>
<dbReference type="PANTHER" id="PTHR10520:SF12">
    <property type="entry name" value="TRIFUNCTIONAL PURINE BIOSYNTHETIC PROTEIN ADENOSINE-3"/>
    <property type="match status" value="1"/>
</dbReference>
<dbReference type="Pfam" id="PF00551">
    <property type="entry name" value="Formyl_trans_N"/>
    <property type="match status" value="1"/>
</dbReference>
<dbReference type="HAMAP" id="MF_00741">
    <property type="entry name" value="AIRS"/>
    <property type="match status" value="1"/>
</dbReference>
<dbReference type="FunFam" id="3.90.650.10:FF:000011">
    <property type="entry name" value="Phosphoribosylformylglycinamidine cyclo-ligase"/>
    <property type="match status" value="1"/>
</dbReference>
<dbReference type="InterPro" id="IPR036921">
    <property type="entry name" value="PurM-like_N_sf"/>
</dbReference>
<dbReference type="InterPro" id="IPR016188">
    <property type="entry name" value="PurM-like_N"/>
</dbReference>
<evidence type="ECO:0000256" key="9">
    <source>
        <dbReference type="ARBA" id="ARBA00022755"/>
    </source>
</evidence>
<evidence type="ECO:0000256" key="1">
    <source>
        <dbReference type="ARBA" id="ARBA00004496"/>
    </source>
</evidence>
<feature type="domain" description="PurM-like N-terminal" evidence="16">
    <location>
        <begin position="152"/>
        <end position="258"/>
    </location>
</feature>
<dbReference type="InterPro" id="IPR036477">
    <property type="entry name" value="Formyl_transf_N_sf"/>
</dbReference>
<evidence type="ECO:0000259" key="16">
    <source>
        <dbReference type="Pfam" id="PF00586"/>
    </source>
</evidence>
<evidence type="ECO:0000256" key="10">
    <source>
        <dbReference type="ARBA" id="ARBA00022840"/>
    </source>
</evidence>
<dbReference type="Pfam" id="PF00586">
    <property type="entry name" value="AIRS"/>
    <property type="match status" value="1"/>
</dbReference>
<keyword evidence="10" id="KW-0067">ATP-binding</keyword>
<evidence type="ECO:0000313" key="18">
    <source>
        <dbReference type="EMBL" id="CAI8019820.1"/>
    </source>
</evidence>
<evidence type="ECO:0000256" key="4">
    <source>
        <dbReference type="ARBA" id="ARBA00013047"/>
    </source>
</evidence>
<evidence type="ECO:0000256" key="13">
    <source>
        <dbReference type="ARBA" id="ARBA00033093"/>
    </source>
</evidence>
<dbReference type="SUPFAM" id="SSF55326">
    <property type="entry name" value="PurM N-terminal domain-like"/>
    <property type="match status" value="1"/>
</dbReference>
<gene>
    <name evidence="18" type="ORF">GBAR_LOCUS11876</name>
</gene>
<evidence type="ECO:0000256" key="5">
    <source>
        <dbReference type="ARBA" id="ARBA00020367"/>
    </source>
</evidence>
<sequence>MRLLGPATLARYRGRIFNSHPALLPKFGGKGMYGSNVHQAVLDAGESVTGVTIHHVDDQYDHGATLAQCEVPVLPNDTLEALEERVKERERRFWVETLSSLSCPSHAGVNLDAAQDIKDRIKSLVAPTHGAQVLGGVGGFGALYRLSGYADPVLVSSTDGVGTKLKLAIMMDRYDTVGEDLVNACINDIIVCGAQPLFFLDYLAVAALESDVVEALIAGMARACEQAECALIGGETAQMPGLYADGDFDMAGFVVGAVERDNILDGSAIRPGDTIIGIPSNGLHTNGYSLVRHALGLDDDPSLLNEVVPELGEDVTLGDALLLPHPSYVDAVRPVLPMLKGMAHITGGGIVENIPRILPDSTAAHFDSSAWRVPPIFTLLQERAAISREEMYRVFNMGIGMTLICDPTQADAVLNAIPSAEVVGEITLDTNDERVSIV</sequence>
<dbReference type="NCBIfam" id="TIGR00878">
    <property type="entry name" value="purM"/>
    <property type="match status" value="1"/>
</dbReference>
<proteinExistence type="inferred from homology"/>